<dbReference type="Pfam" id="PF07228">
    <property type="entry name" value="SpoIIE"/>
    <property type="match status" value="1"/>
</dbReference>
<evidence type="ECO:0000259" key="1">
    <source>
        <dbReference type="Pfam" id="PF07228"/>
    </source>
</evidence>
<evidence type="ECO:0000313" key="3">
    <source>
        <dbReference type="Proteomes" id="UP001500503"/>
    </source>
</evidence>
<name>A0ABP8QL76_9ACTN</name>
<dbReference type="Gene3D" id="3.60.40.10">
    <property type="entry name" value="PPM-type phosphatase domain"/>
    <property type="match status" value="1"/>
</dbReference>
<protein>
    <recommendedName>
        <fullName evidence="1">PPM-type phosphatase domain-containing protein</fullName>
    </recommendedName>
</protein>
<sequence length="104" mass="11289">MHVAVIDAMGHGLNAAVLATVAIGAYRHARRAGVGLAELYGFMDAAIDEQFGPDQFVTAQIRLTSLHVPGRGSPPSRRRLPLGTGIAHRRPRRCTVSRPRGPRW</sequence>
<dbReference type="InterPro" id="IPR036457">
    <property type="entry name" value="PPM-type-like_dom_sf"/>
</dbReference>
<gene>
    <name evidence="2" type="ORF">GCM10023191_057620</name>
</gene>
<comment type="caution">
    <text evidence="2">The sequence shown here is derived from an EMBL/GenBank/DDBJ whole genome shotgun (WGS) entry which is preliminary data.</text>
</comment>
<evidence type="ECO:0000313" key="2">
    <source>
        <dbReference type="EMBL" id="GAA4504017.1"/>
    </source>
</evidence>
<feature type="domain" description="PPM-type phosphatase" evidence="1">
    <location>
        <begin position="1"/>
        <end position="60"/>
    </location>
</feature>
<dbReference type="InterPro" id="IPR001932">
    <property type="entry name" value="PPM-type_phosphatase-like_dom"/>
</dbReference>
<reference evidence="3" key="1">
    <citation type="journal article" date="2019" name="Int. J. Syst. Evol. Microbiol.">
        <title>The Global Catalogue of Microorganisms (GCM) 10K type strain sequencing project: providing services to taxonomists for standard genome sequencing and annotation.</title>
        <authorList>
            <consortium name="The Broad Institute Genomics Platform"/>
            <consortium name="The Broad Institute Genome Sequencing Center for Infectious Disease"/>
            <person name="Wu L."/>
            <person name="Ma J."/>
        </authorList>
    </citation>
    <scope>NUCLEOTIDE SEQUENCE [LARGE SCALE GENOMIC DNA]</scope>
    <source>
        <strain evidence="3">JCM 17933</strain>
    </source>
</reference>
<organism evidence="2 3">
    <name type="scientific">Actinoallomurus oryzae</name>
    <dbReference type="NCBI Taxonomy" id="502180"/>
    <lineage>
        <taxon>Bacteria</taxon>
        <taxon>Bacillati</taxon>
        <taxon>Actinomycetota</taxon>
        <taxon>Actinomycetes</taxon>
        <taxon>Streptosporangiales</taxon>
        <taxon>Thermomonosporaceae</taxon>
        <taxon>Actinoallomurus</taxon>
    </lineage>
</organism>
<dbReference type="RefSeq" id="WP_345469096.1">
    <property type="nucleotide sequence ID" value="NZ_BAABHF010000034.1"/>
</dbReference>
<accession>A0ABP8QL76</accession>
<proteinExistence type="predicted"/>
<keyword evidence="3" id="KW-1185">Reference proteome</keyword>
<dbReference type="Proteomes" id="UP001500503">
    <property type="component" value="Unassembled WGS sequence"/>
</dbReference>
<dbReference type="EMBL" id="BAABHF010000034">
    <property type="protein sequence ID" value="GAA4504017.1"/>
    <property type="molecule type" value="Genomic_DNA"/>
</dbReference>